<protein>
    <recommendedName>
        <fullName evidence="4">Major facilitator superfamily (MFS) profile domain-containing protein</fullName>
    </recommendedName>
</protein>
<reference evidence="2 3" key="1">
    <citation type="journal article" date="2016" name="Nat. Commun.">
        <title>Thousands of microbial genomes shed light on interconnected biogeochemical processes in an aquifer system.</title>
        <authorList>
            <person name="Anantharaman K."/>
            <person name="Brown C.T."/>
            <person name="Hug L.A."/>
            <person name="Sharon I."/>
            <person name="Castelle C.J."/>
            <person name="Probst A.J."/>
            <person name="Thomas B.C."/>
            <person name="Singh A."/>
            <person name="Wilkins M.J."/>
            <person name="Karaoz U."/>
            <person name="Brodie E.L."/>
            <person name="Williams K.H."/>
            <person name="Hubbard S.S."/>
            <person name="Banfield J.F."/>
        </authorList>
    </citation>
    <scope>NUCLEOTIDE SEQUENCE [LARGE SCALE GENOMIC DNA]</scope>
</reference>
<comment type="caution">
    <text evidence="2">The sequence shown here is derived from an EMBL/GenBank/DDBJ whole genome shotgun (WGS) entry which is preliminary data.</text>
</comment>
<proteinExistence type="predicted"/>
<name>A0A1F6BYC6_9BACT</name>
<evidence type="ECO:0000256" key="1">
    <source>
        <dbReference type="SAM" id="Phobius"/>
    </source>
</evidence>
<gene>
    <name evidence="2" type="ORF">A2837_01255</name>
</gene>
<dbReference type="Proteomes" id="UP000176322">
    <property type="component" value="Unassembled WGS sequence"/>
</dbReference>
<feature type="transmembrane region" description="Helical" evidence="1">
    <location>
        <begin position="150"/>
        <end position="170"/>
    </location>
</feature>
<organism evidence="2 3">
    <name type="scientific">Candidatus Kaiserbacteria bacterium RIFCSPHIGHO2_01_FULL_46_22</name>
    <dbReference type="NCBI Taxonomy" id="1798475"/>
    <lineage>
        <taxon>Bacteria</taxon>
        <taxon>Candidatus Kaiseribacteriota</taxon>
    </lineage>
</organism>
<feature type="transmembrane region" description="Helical" evidence="1">
    <location>
        <begin position="12"/>
        <end position="41"/>
    </location>
</feature>
<accession>A0A1F6BYC6</accession>
<keyword evidence="1" id="KW-0812">Transmembrane</keyword>
<evidence type="ECO:0000313" key="2">
    <source>
        <dbReference type="EMBL" id="OGG41823.1"/>
    </source>
</evidence>
<feature type="transmembrane region" description="Helical" evidence="1">
    <location>
        <begin position="93"/>
        <end position="114"/>
    </location>
</feature>
<feature type="transmembrane region" description="Helical" evidence="1">
    <location>
        <begin position="53"/>
        <end position="73"/>
    </location>
</feature>
<sequence>MVVMMCDMEIAYIIASILQTIAVSLGVGSSTVAVAQFFVAIADGKIEEAERRVMGVVYILLRVAMGLILLATLAQSVILYNVVGLRYINPFTVGIWAVTAVLFINAILMTLRMMPSKFGPGIQAGSWYTLGVTLALVPLGLTAFTYQQFFFAFAGMVVLAVAIVNGIMNYQKKIR</sequence>
<evidence type="ECO:0000313" key="3">
    <source>
        <dbReference type="Proteomes" id="UP000176322"/>
    </source>
</evidence>
<keyword evidence="1" id="KW-1133">Transmembrane helix</keyword>
<dbReference type="STRING" id="1798475.A2837_01255"/>
<keyword evidence="1" id="KW-0472">Membrane</keyword>
<dbReference type="AlphaFoldDB" id="A0A1F6BYC6"/>
<evidence type="ECO:0008006" key="4">
    <source>
        <dbReference type="Google" id="ProtNLM"/>
    </source>
</evidence>
<feature type="transmembrane region" description="Helical" evidence="1">
    <location>
        <begin position="126"/>
        <end position="144"/>
    </location>
</feature>
<dbReference type="EMBL" id="MFKO01000002">
    <property type="protein sequence ID" value="OGG41823.1"/>
    <property type="molecule type" value="Genomic_DNA"/>
</dbReference>